<feature type="domain" description="RNase H type-1" evidence="1">
    <location>
        <begin position="58"/>
        <end position="120"/>
    </location>
</feature>
<evidence type="ECO:0000313" key="3">
    <source>
        <dbReference type="Proteomes" id="UP001187192"/>
    </source>
</evidence>
<dbReference type="InterPro" id="IPR036397">
    <property type="entry name" value="RNaseH_sf"/>
</dbReference>
<gene>
    <name evidence="2" type="ORF">TIFTF001_009767</name>
</gene>
<dbReference type="GO" id="GO:0004523">
    <property type="term" value="F:RNA-DNA hybrid ribonuclease activity"/>
    <property type="evidence" value="ECO:0007669"/>
    <property type="project" value="InterPro"/>
</dbReference>
<dbReference type="InterPro" id="IPR002156">
    <property type="entry name" value="RNaseH_domain"/>
</dbReference>
<dbReference type="Gene3D" id="3.30.420.10">
    <property type="entry name" value="Ribonuclease H-like superfamily/Ribonuclease H"/>
    <property type="match status" value="1"/>
</dbReference>
<dbReference type="SUPFAM" id="SSF53098">
    <property type="entry name" value="Ribonuclease H-like"/>
    <property type="match status" value="1"/>
</dbReference>
<dbReference type="CDD" id="cd06222">
    <property type="entry name" value="RNase_H_like"/>
    <property type="match status" value="1"/>
</dbReference>
<accession>A0AA88D3W4</accession>
<protein>
    <recommendedName>
        <fullName evidence="1">RNase H type-1 domain-containing protein</fullName>
    </recommendedName>
</protein>
<dbReference type="InterPro" id="IPR044730">
    <property type="entry name" value="RNase_H-like_dom_plant"/>
</dbReference>
<dbReference type="EMBL" id="BTGU01000011">
    <property type="protein sequence ID" value="GMN40542.1"/>
    <property type="molecule type" value="Genomic_DNA"/>
</dbReference>
<evidence type="ECO:0000259" key="1">
    <source>
        <dbReference type="Pfam" id="PF13456"/>
    </source>
</evidence>
<dbReference type="InterPro" id="IPR012337">
    <property type="entry name" value="RNaseH-like_sf"/>
</dbReference>
<keyword evidence="3" id="KW-1185">Reference proteome</keyword>
<reference evidence="2" key="1">
    <citation type="submission" date="2023-07" db="EMBL/GenBank/DDBJ databases">
        <title>draft genome sequence of fig (Ficus carica).</title>
        <authorList>
            <person name="Takahashi T."/>
            <person name="Nishimura K."/>
        </authorList>
    </citation>
    <scope>NUCLEOTIDE SEQUENCE</scope>
</reference>
<dbReference type="GO" id="GO:0003676">
    <property type="term" value="F:nucleic acid binding"/>
    <property type="evidence" value="ECO:0007669"/>
    <property type="project" value="InterPro"/>
</dbReference>
<proteinExistence type="predicted"/>
<sequence length="123" mass="13954">MSKQGKAPIIHHAMMVLWNCIQEADALDSSTMKNSVTDLMILKHFKIANRLGRAPAIIEVQWKAPLTGCFSKPLGIIYAFEAELLGIITAVEFAQKFNWSRLWFECDSTYVVELLRNRSKSIP</sequence>
<dbReference type="AlphaFoldDB" id="A0AA88D3W4"/>
<dbReference type="Proteomes" id="UP001187192">
    <property type="component" value="Unassembled WGS sequence"/>
</dbReference>
<comment type="caution">
    <text evidence="2">The sequence shown here is derived from an EMBL/GenBank/DDBJ whole genome shotgun (WGS) entry which is preliminary data.</text>
</comment>
<organism evidence="2 3">
    <name type="scientific">Ficus carica</name>
    <name type="common">Common fig</name>
    <dbReference type="NCBI Taxonomy" id="3494"/>
    <lineage>
        <taxon>Eukaryota</taxon>
        <taxon>Viridiplantae</taxon>
        <taxon>Streptophyta</taxon>
        <taxon>Embryophyta</taxon>
        <taxon>Tracheophyta</taxon>
        <taxon>Spermatophyta</taxon>
        <taxon>Magnoliopsida</taxon>
        <taxon>eudicotyledons</taxon>
        <taxon>Gunneridae</taxon>
        <taxon>Pentapetalae</taxon>
        <taxon>rosids</taxon>
        <taxon>fabids</taxon>
        <taxon>Rosales</taxon>
        <taxon>Moraceae</taxon>
        <taxon>Ficeae</taxon>
        <taxon>Ficus</taxon>
    </lineage>
</organism>
<evidence type="ECO:0000313" key="2">
    <source>
        <dbReference type="EMBL" id="GMN40542.1"/>
    </source>
</evidence>
<name>A0AA88D3W4_FICCA</name>
<dbReference type="Pfam" id="PF13456">
    <property type="entry name" value="RVT_3"/>
    <property type="match status" value="1"/>
</dbReference>